<dbReference type="AlphaFoldDB" id="A0A2I0L4A6"/>
<gene>
    <name evidence="1" type="ORF">CRG98_004063</name>
</gene>
<evidence type="ECO:0008006" key="3">
    <source>
        <dbReference type="Google" id="ProtNLM"/>
    </source>
</evidence>
<dbReference type="STRING" id="22663.A0A2I0L4A6"/>
<comment type="caution">
    <text evidence="1">The sequence shown here is derived from an EMBL/GenBank/DDBJ whole genome shotgun (WGS) entry which is preliminary data.</text>
</comment>
<dbReference type="Pfam" id="PF24046">
    <property type="entry name" value="At4g08330"/>
    <property type="match status" value="1"/>
</dbReference>
<dbReference type="Proteomes" id="UP000233551">
    <property type="component" value="Unassembled WGS sequence"/>
</dbReference>
<accession>A0A2I0L4A6</accession>
<dbReference type="PANTHER" id="PTHR33674:SF3">
    <property type="entry name" value="YIPPEE DOMAIN-CONTAINING PROTEIN"/>
    <property type="match status" value="1"/>
</dbReference>
<organism evidence="1 2">
    <name type="scientific">Punica granatum</name>
    <name type="common">Pomegranate</name>
    <dbReference type="NCBI Taxonomy" id="22663"/>
    <lineage>
        <taxon>Eukaryota</taxon>
        <taxon>Viridiplantae</taxon>
        <taxon>Streptophyta</taxon>
        <taxon>Embryophyta</taxon>
        <taxon>Tracheophyta</taxon>
        <taxon>Spermatophyta</taxon>
        <taxon>Magnoliopsida</taxon>
        <taxon>eudicotyledons</taxon>
        <taxon>Gunneridae</taxon>
        <taxon>Pentapetalae</taxon>
        <taxon>rosids</taxon>
        <taxon>malvids</taxon>
        <taxon>Myrtales</taxon>
        <taxon>Lythraceae</taxon>
        <taxon>Punica</taxon>
    </lineage>
</organism>
<dbReference type="PANTHER" id="PTHR33674">
    <property type="entry name" value="METHIONINE-S-OXIDE REDUCTASE"/>
    <property type="match status" value="1"/>
</dbReference>
<protein>
    <recommendedName>
        <fullName evidence="3">MsrB domain-containing protein</fullName>
    </recommendedName>
</protein>
<name>A0A2I0L4A6_PUNGR</name>
<dbReference type="Gene3D" id="2.170.150.20">
    <property type="entry name" value="Peptide methionine sulfoxide reductase"/>
    <property type="match status" value="1"/>
</dbReference>
<proteinExistence type="predicted"/>
<keyword evidence="2" id="KW-1185">Reference proteome</keyword>
<evidence type="ECO:0000313" key="1">
    <source>
        <dbReference type="EMBL" id="PKI75527.1"/>
    </source>
</evidence>
<reference evidence="1 2" key="1">
    <citation type="submission" date="2017-11" db="EMBL/GenBank/DDBJ databases">
        <title>De-novo sequencing of pomegranate (Punica granatum L.) genome.</title>
        <authorList>
            <person name="Akparov Z."/>
            <person name="Amiraslanov A."/>
            <person name="Hajiyeva S."/>
            <person name="Abbasov M."/>
            <person name="Kaur K."/>
            <person name="Hamwieh A."/>
            <person name="Solovyev V."/>
            <person name="Salamov A."/>
            <person name="Braich B."/>
            <person name="Kosarev P."/>
            <person name="Mahmoud A."/>
            <person name="Hajiyev E."/>
            <person name="Babayeva S."/>
            <person name="Izzatullayeva V."/>
            <person name="Mammadov A."/>
            <person name="Mammadov A."/>
            <person name="Sharifova S."/>
            <person name="Ojaghi J."/>
            <person name="Eynullazada K."/>
            <person name="Bayramov B."/>
            <person name="Abdulazimova A."/>
            <person name="Shahmuradov I."/>
        </authorList>
    </citation>
    <scope>NUCLEOTIDE SEQUENCE [LARGE SCALE GENOMIC DNA]</scope>
    <source>
        <strain evidence="2">cv. AG2017</strain>
        <tissue evidence="1">Leaf</tissue>
    </source>
</reference>
<evidence type="ECO:0000313" key="2">
    <source>
        <dbReference type="Proteomes" id="UP000233551"/>
    </source>
</evidence>
<sequence>MSEADVSYRCIASSLLLLSWVAGFSCYDCLPFSVILRLPCELSCIAPVSCCASCAYPLNLKSSDQIASAANSEHRRSAKKDFVSFQSIDPSRFTQEDEVSCFPIYLGRSRPKTKLLCRKCGVHLGHVCGDSTPFCGLHSPSSSRSSNHKFYLNIQALQPTTEC</sequence>
<dbReference type="EMBL" id="PGOL01000167">
    <property type="protein sequence ID" value="PKI75527.1"/>
    <property type="molecule type" value="Genomic_DNA"/>
</dbReference>
<dbReference type="InterPro" id="IPR045282">
    <property type="entry name" value="At4g08330-like"/>
</dbReference>